<comment type="caution">
    <text evidence="1">The sequence shown here is derived from an EMBL/GenBank/DDBJ whole genome shotgun (WGS) entry which is preliminary data.</text>
</comment>
<proteinExistence type="predicted"/>
<sequence>MNIRSKPLLVSFAFFTVSYIKPFVLTSLSRWSGNQSSTKCRYAMLSLYF</sequence>
<evidence type="ECO:0000313" key="2">
    <source>
        <dbReference type="Proteomes" id="UP000006729"/>
    </source>
</evidence>
<protein>
    <submittedName>
        <fullName evidence="1">Uncharacterized protein</fullName>
    </submittedName>
</protein>
<dbReference type="Proteomes" id="UP000006729">
    <property type="component" value="Chromosome 5"/>
</dbReference>
<organism evidence="1 2">
    <name type="scientific">Populus trichocarpa</name>
    <name type="common">Western balsam poplar</name>
    <name type="synonym">Populus balsamifera subsp. trichocarpa</name>
    <dbReference type="NCBI Taxonomy" id="3694"/>
    <lineage>
        <taxon>Eukaryota</taxon>
        <taxon>Viridiplantae</taxon>
        <taxon>Streptophyta</taxon>
        <taxon>Embryophyta</taxon>
        <taxon>Tracheophyta</taxon>
        <taxon>Spermatophyta</taxon>
        <taxon>Magnoliopsida</taxon>
        <taxon>eudicotyledons</taxon>
        <taxon>Gunneridae</taxon>
        <taxon>Pentapetalae</taxon>
        <taxon>rosids</taxon>
        <taxon>fabids</taxon>
        <taxon>Malpighiales</taxon>
        <taxon>Salicaceae</taxon>
        <taxon>Saliceae</taxon>
        <taxon>Populus</taxon>
    </lineage>
</organism>
<accession>A0ACC0T0F8</accession>
<keyword evidence="2" id="KW-1185">Reference proteome</keyword>
<name>A0ACC0T0F8_POPTR</name>
<evidence type="ECO:0000313" key="1">
    <source>
        <dbReference type="EMBL" id="KAI9395019.1"/>
    </source>
</evidence>
<dbReference type="EMBL" id="CM009294">
    <property type="protein sequence ID" value="KAI9395019.1"/>
    <property type="molecule type" value="Genomic_DNA"/>
</dbReference>
<reference evidence="1 2" key="1">
    <citation type="journal article" date="2006" name="Science">
        <title>The genome of black cottonwood, Populus trichocarpa (Torr. &amp; Gray).</title>
        <authorList>
            <person name="Tuskan G.A."/>
            <person name="Difazio S."/>
            <person name="Jansson S."/>
            <person name="Bohlmann J."/>
            <person name="Grigoriev I."/>
            <person name="Hellsten U."/>
            <person name="Putnam N."/>
            <person name="Ralph S."/>
            <person name="Rombauts S."/>
            <person name="Salamov A."/>
            <person name="Schein J."/>
            <person name="Sterck L."/>
            <person name="Aerts A."/>
            <person name="Bhalerao R.R."/>
            <person name="Bhalerao R.P."/>
            <person name="Blaudez D."/>
            <person name="Boerjan W."/>
            <person name="Brun A."/>
            <person name="Brunner A."/>
            <person name="Busov V."/>
            <person name="Campbell M."/>
            <person name="Carlson J."/>
            <person name="Chalot M."/>
            <person name="Chapman J."/>
            <person name="Chen G.L."/>
            <person name="Cooper D."/>
            <person name="Coutinho P.M."/>
            <person name="Couturier J."/>
            <person name="Covert S."/>
            <person name="Cronk Q."/>
            <person name="Cunningham R."/>
            <person name="Davis J."/>
            <person name="Degroeve S."/>
            <person name="Dejardin A."/>
            <person name="Depamphilis C."/>
            <person name="Detter J."/>
            <person name="Dirks B."/>
            <person name="Dubchak I."/>
            <person name="Duplessis S."/>
            <person name="Ehlting J."/>
            <person name="Ellis B."/>
            <person name="Gendler K."/>
            <person name="Goodstein D."/>
            <person name="Gribskov M."/>
            <person name="Grimwood J."/>
            <person name="Groover A."/>
            <person name="Gunter L."/>
            <person name="Hamberger B."/>
            <person name="Heinze B."/>
            <person name="Helariutta Y."/>
            <person name="Henrissat B."/>
            <person name="Holligan D."/>
            <person name="Holt R."/>
            <person name="Huang W."/>
            <person name="Islam-Faridi N."/>
            <person name="Jones S."/>
            <person name="Jones-Rhoades M."/>
            <person name="Jorgensen R."/>
            <person name="Joshi C."/>
            <person name="Kangasjarvi J."/>
            <person name="Karlsson J."/>
            <person name="Kelleher C."/>
            <person name="Kirkpatrick R."/>
            <person name="Kirst M."/>
            <person name="Kohler A."/>
            <person name="Kalluri U."/>
            <person name="Larimer F."/>
            <person name="Leebens-Mack J."/>
            <person name="Leple J.C."/>
            <person name="Locascio P."/>
            <person name="Lou Y."/>
            <person name="Lucas S."/>
            <person name="Martin F."/>
            <person name="Montanini B."/>
            <person name="Napoli C."/>
            <person name="Nelson D.R."/>
            <person name="Nelson C."/>
            <person name="Nieminen K."/>
            <person name="Nilsson O."/>
            <person name="Pereda V."/>
            <person name="Peter G."/>
            <person name="Philippe R."/>
            <person name="Pilate G."/>
            <person name="Poliakov A."/>
            <person name="Razumovskaya J."/>
            <person name="Richardson P."/>
            <person name="Rinaldi C."/>
            <person name="Ritland K."/>
            <person name="Rouze P."/>
            <person name="Ryaboy D."/>
            <person name="Schmutz J."/>
            <person name="Schrader J."/>
            <person name="Segerman B."/>
            <person name="Shin H."/>
            <person name="Siddiqui A."/>
            <person name="Sterky F."/>
            <person name="Terry A."/>
            <person name="Tsai C.J."/>
            <person name="Uberbacher E."/>
            <person name="Unneberg P."/>
            <person name="Vahala J."/>
            <person name="Wall K."/>
            <person name="Wessler S."/>
            <person name="Yang G."/>
            <person name="Yin T."/>
            <person name="Douglas C."/>
            <person name="Marra M."/>
            <person name="Sandberg G."/>
            <person name="Van de Peer Y."/>
            <person name="Rokhsar D."/>
        </authorList>
    </citation>
    <scope>NUCLEOTIDE SEQUENCE [LARGE SCALE GENOMIC DNA]</scope>
    <source>
        <strain evidence="2">cv. Nisqually</strain>
    </source>
</reference>
<gene>
    <name evidence="1" type="ORF">POPTR_005G173800v4</name>
</gene>